<dbReference type="InterPro" id="IPR040204">
    <property type="entry name" value="UBR7"/>
</dbReference>
<dbReference type="EMBL" id="MTSL01000054">
    <property type="protein sequence ID" value="PJF19531.1"/>
    <property type="molecule type" value="Genomic_DNA"/>
</dbReference>
<dbReference type="Pfam" id="PF02207">
    <property type="entry name" value="zf-UBR"/>
    <property type="match status" value="1"/>
</dbReference>
<dbReference type="AlphaFoldDB" id="A0A2H9TP43"/>
<dbReference type="InterPro" id="IPR001965">
    <property type="entry name" value="Znf_PHD"/>
</dbReference>
<keyword evidence="1" id="KW-0479">Metal-binding</keyword>
<dbReference type="GO" id="GO:0061630">
    <property type="term" value="F:ubiquitin protein ligase activity"/>
    <property type="evidence" value="ECO:0007669"/>
    <property type="project" value="InterPro"/>
</dbReference>
<dbReference type="GO" id="GO:0005737">
    <property type="term" value="C:cytoplasm"/>
    <property type="evidence" value="ECO:0007669"/>
    <property type="project" value="TreeGrafter"/>
</dbReference>
<proteinExistence type="predicted"/>
<dbReference type="InterPro" id="IPR011011">
    <property type="entry name" value="Znf_FYVE_PHD"/>
</dbReference>
<dbReference type="PANTHER" id="PTHR13513">
    <property type="entry name" value="E3 UBIQUITIN-PROTEIN LIGASE UBR7"/>
    <property type="match status" value="1"/>
</dbReference>
<keyword evidence="3" id="KW-0862">Zinc</keyword>
<evidence type="ECO:0000256" key="3">
    <source>
        <dbReference type="ARBA" id="ARBA00022833"/>
    </source>
</evidence>
<dbReference type="InterPro" id="IPR003126">
    <property type="entry name" value="Znf_UBR"/>
</dbReference>
<dbReference type="Gene3D" id="3.30.40.10">
    <property type="entry name" value="Zinc/RING finger domain, C3HC4 (zinc finger)"/>
    <property type="match status" value="1"/>
</dbReference>
<reference evidence="6 7" key="1">
    <citation type="submission" date="2016-10" db="EMBL/GenBank/DDBJ databases">
        <title>The genome of Paramicrosporidium saccamoebae is the missing link in understanding Cryptomycota and Microsporidia evolution.</title>
        <authorList>
            <person name="Quandt C.A."/>
            <person name="Beaudet D."/>
            <person name="Corsaro D."/>
            <person name="Michel R."/>
            <person name="Corradi N."/>
            <person name="James T."/>
        </authorList>
    </citation>
    <scope>NUCLEOTIDE SEQUENCE [LARGE SCALE GENOMIC DNA]</scope>
    <source>
        <strain evidence="6 7">KSL3</strain>
    </source>
</reference>
<keyword evidence="7" id="KW-1185">Reference proteome</keyword>
<dbReference type="PANTHER" id="PTHR13513:SF9">
    <property type="entry name" value="E3 UBIQUITIN-PROTEIN LIGASE UBR7-RELATED"/>
    <property type="match status" value="1"/>
</dbReference>
<evidence type="ECO:0000313" key="6">
    <source>
        <dbReference type="EMBL" id="PJF19531.1"/>
    </source>
</evidence>
<dbReference type="OrthoDB" id="5795902at2759"/>
<dbReference type="PROSITE" id="PS51157">
    <property type="entry name" value="ZF_UBR"/>
    <property type="match status" value="1"/>
</dbReference>
<feature type="domain" description="UBR-type" evidence="5">
    <location>
        <begin position="36"/>
        <end position="106"/>
    </location>
</feature>
<dbReference type="SMART" id="SM00249">
    <property type="entry name" value="PHD"/>
    <property type="match status" value="1"/>
</dbReference>
<evidence type="ECO:0000259" key="5">
    <source>
        <dbReference type="PROSITE" id="PS51157"/>
    </source>
</evidence>
<dbReference type="SMART" id="SM00396">
    <property type="entry name" value="ZnF_UBR1"/>
    <property type="match status" value="1"/>
</dbReference>
<dbReference type="InterPro" id="IPR013083">
    <property type="entry name" value="Znf_RING/FYVE/PHD"/>
</dbReference>
<protein>
    <recommendedName>
        <fullName evidence="5">UBR-type domain-containing protein</fullName>
    </recommendedName>
</protein>
<name>A0A2H9TP43_9FUNG</name>
<dbReference type="CDD" id="cd19677">
    <property type="entry name" value="UBR-box_UBR7"/>
    <property type="match status" value="1"/>
</dbReference>
<dbReference type="Proteomes" id="UP000240830">
    <property type="component" value="Unassembled WGS sequence"/>
</dbReference>
<keyword evidence="2" id="KW-0863">Zinc-finger</keyword>
<dbReference type="SUPFAM" id="SSF57903">
    <property type="entry name" value="FYVE/PHD zinc finger"/>
    <property type="match status" value="1"/>
</dbReference>
<feature type="zinc finger region" description="UBR-type" evidence="4">
    <location>
        <begin position="36"/>
        <end position="106"/>
    </location>
</feature>
<evidence type="ECO:0000313" key="7">
    <source>
        <dbReference type="Proteomes" id="UP000240830"/>
    </source>
</evidence>
<dbReference type="InterPro" id="IPR047506">
    <property type="entry name" value="UBR7-like_UBR-box"/>
</dbReference>
<gene>
    <name evidence="6" type="ORF">PSACC_00650</name>
</gene>
<sequence length="359" mass="40592">MVGEASSEKIITLQEYLEEEAELEKEAAEAFPGKFDECTFGHGYIRQPLYACRTCVKDGEARAAICYSCSVVCHPKCELIELSARRHFRCDCGNPLFSSACGLQKKDELNEENQYDGKAGQNFFGRFCSCNVFFDATVEQSDMLQCLVCEDWYHEDCIGKTPPVEAFDSMICAGCVVEKSFLEALCQSKHVIRASEYKDVDIETEEDGQRSPKQAKLMQPKCETKMYASNYVGCFAVKVPTQQESIFLADGWKADLCQCEACKEMTTKAKLDYLYTSDDIHVPEPDDEATLPSYRVGQMLLEKHVNRQVAIDGIKAVENLRHKLLDFLKPFEEGNKVVTKEDIELFFGESKLGESRLQE</sequence>
<accession>A0A2H9TP43</accession>
<dbReference type="GO" id="GO:0008270">
    <property type="term" value="F:zinc ion binding"/>
    <property type="evidence" value="ECO:0007669"/>
    <property type="project" value="UniProtKB-KW"/>
</dbReference>
<comment type="caution">
    <text evidence="6">The sequence shown here is derived from an EMBL/GenBank/DDBJ whole genome shotgun (WGS) entry which is preliminary data.</text>
</comment>
<organism evidence="6 7">
    <name type="scientific">Paramicrosporidium saccamoebae</name>
    <dbReference type="NCBI Taxonomy" id="1246581"/>
    <lineage>
        <taxon>Eukaryota</taxon>
        <taxon>Fungi</taxon>
        <taxon>Fungi incertae sedis</taxon>
        <taxon>Cryptomycota</taxon>
        <taxon>Cryptomycota incertae sedis</taxon>
        <taxon>Paramicrosporidium</taxon>
    </lineage>
</organism>
<evidence type="ECO:0000256" key="2">
    <source>
        <dbReference type="ARBA" id="ARBA00022771"/>
    </source>
</evidence>
<evidence type="ECO:0000256" key="1">
    <source>
        <dbReference type="ARBA" id="ARBA00022723"/>
    </source>
</evidence>
<evidence type="ECO:0000256" key="4">
    <source>
        <dbReference type="PROSITE-ProRule" id="PRU00508"/>
    </source>
</evidence>